<evidence type="ECO:0000313" key="2">
    <source>
        <dbReference type="EMBL" id="MBB3194702.1"/>
    </source>
</evidence>
<dbReference type="RefSeq" id="WP_310736769.1">
    <property type="nucleotide sequence ID" value="NZ_JACHXO010000003.1"/>
</dbReference>
<dbReference type="PROSITE" id="PS51186">
    <property type="entry name" value="GNAT"/>
    <property type="match status" value="1"/>
</dbReference>
<dbReference type="InterPro" id="IPR053144">
    <property type="entry name" value="Acetyltransferase_Butenolide"/>
</dbReference>
<proteinExistence type="predicted"/>
<dbReference type="Pfam" id="PF13508">
    <property type="entry name" value="Acetyltransf_7"/>
    <property type="match status" value="1"/>
</dbReference>
<name>A0ABR6GRG3_9BURK</name>
<gene>
    <name evidence="2" type="ORF">FHS28_002098</name>
</gene>
<dbReference type="SUPFAM" id="SSF55729">
    <property type="entry name" value="Acyl-CoA N-acyltransferases (Nat)"/>
    <property type="match status" value="1"/>
</dbReference>
<evidence type="ECO:0000259" key="1">
    <source>
        <dbReference type="PROSITE" id="PS51186"/>
    </source>
</evidence>
<dbReference type="PANTHER" id="PTHR43233">
    <property type="entry name" value="FAMILY N-ACETYLTRANSFERASE, PUTATIVE (AFU_ORTHOLOGUE AFUA_6G03350)-RELATED"/>
    <property type="match status" value="1"/>
</dbReference>
<dbReference type="Gene3D" id="3.40.630.30">
    <property type="match status" value="1"/>
</dbReference>
<dbReference type="CDD" id="cd04301">
    <property type="entry name" value="NAT_SF"/>
    <property type="match status" value="1"/>
</dbReference>
<dbReference type="Proteomes" id="UP000574369">
    <property type="component" value="Unassembled WGS sequence"/>
</dbReference>
<evidence type="ECO:0000313" key="3">
    <source>
        <dbReference type="Proteomes" id="UP000574369"/>
    </source>
</evidence>
<sequence>MNGPATPAPGAAAKSRALTLPFTPTLDEAWDEDDLAAIHDQISRTYWAEGIPLDLMRRAMQGSLNLIGRHPDGSVVAYARIISDRATFAYLCDVFVRPEWRGQGLGDWLIARVMSHSGLQGLRRFSLVTRDAHPLYARHGFTALAAPERGMEIVRPNLYREQR</sequence>
<dbReference type="InterPro" id="IPR000182">
    <property type="entry name" value="GNAT_dom"/>
</dbReference>
<accession>A0ABR6GRG3</accession>
<dbReference type="EMBL" id="JACHXO010000003">
    <property type="protein sequence ID" value="MBB3194702.1"/>
    <property type="molecule type" value="Genomic_DNA"/>
</dbReference>
<keyword evidence="3" id="KW-1185">Reference proteome</keyword>
<reference evidence="2 3" key="1">
    <citation type="submission" date="2020-08" db="EMBL/GenBank/DDBJ databases">
        <title>Genomic Encyclopedia of Type Strains, Phase III (KMG-III): the genomes of soil and plant-associated and newly described type strains.</title>
        <authorList>
            <person name="Whitman W."/>
        </authorList>
    </citation>
    <scope>NUCLEOTIDE SEQUENCE [LARGE SCALE GENOMIC DNA]</scope>
    <source>
        <strain evidence="2 3">CECT 7247</strain>
    </source>
</reference>
<feature type="domain" description="N-acetyltransferase" evidence="1">
    <location>
        <begin position="24"/>
        <end position="163"/>
    </location>
</feature>
<protein>
    <submittedName>
        <fullName evidence="2">GNAT superfamily N-acetyltransferase</fullName>
    </submittedName>
</protein>
<organism evidence="2 3">
    <name type="scientific">Roseateles terrae</name>
    <dbReference type="NCBI Taxonomy" id="431060"/>
    <lineage>
        <taxon>Bacteria</taxon>
        <taxon>Pseudomonadati</taxon>
        <taxon>Pseudomonadota</taxon>
        <taxon>Betaproteobacteria</taxon>
        <taxon>Burkholderiales</taxon>
        <taxon>Sphaerotilaceae</taxon>
        <taxon>Roseateles</taxon>
    </lineage>
</organism>
<dbReference type="PANTHER" id="PTHR43233:SF1">
    <property type="entry name" value="FAMILY N-ACETYLTRANSFERASE, PUTATIVE (AFU_ORTHOLOGUE AFUA_6G03350)-RELATED"/>
    <property type="match status" value="1"/>
</dbReference>
<comment type="caution">
    <text evidence="2">The sequence shown here is derived from an EMBL/GenBank/DDBJ whole genome shotgun (WGS) entry which is preliminary data.</text>
</comment>
<dbReference type="InterPro" id="IPR016181">
    <property type="entry name" value="Acyl_CoA_acyltransferase"/>
</dbReference>